<dbReference type="InterPro" id="IPR032867">
    <property type="entry name" value="DYW_dom"/>
</dbReference>
<dbReference type="HOGENOM" id="CLU_002706_37_1_1"/>
<comment type="similarity">
    <text evidence="1">Belongs to the PPR family. PCMP-H subfamily.</text>
</comment>
<reference evidence="5" key="3">
    <citation type="submission" date="2018-07" db="EMBL/GenBank/DDBJ databases">
        <title>WGS assembly of Glycine max.</title>
        <authorList>
            <person name="Schmutz J."/>
            <person name="Cannon S."/>
            <person name="Schlueter J."/>
            <person name="Ma J."/>
            <person name="Mitros T."/>
            <person name="Nelson W."/>
            <person name="Hyten D."/>
            <person name="Song Q."/>
            <person name="Thelen J."/>
            <person name="Cheng J."/>
            <person name="Xu D."/>
            <person name="Hellsten U."/>
            <person name="May G."/>
            <person name="Yu Y."/>
            <person name="Sakurai T."/>
            <person name="Umezawa T."/>
            <person name="Bhattacharyya M."/>
            <person name="Sandhu D."/>
            <person name="Valliyodan B."/>
            <person name="Lindquist E."/>
            <person name="Peto M."/>
            <person name="Grant D."/>
            <person name="Shu S."/>
            <person name="Goodstein D."/>
            <person name="Barry K."/>
            <person name="Futrell-Griggs M."/>
            <person name="Abernathy B."/>
            <person name="Du J."/>
            <person name="Tian Z."/>
            <person name="Zhu L."/>
            <person name="Gill N."/>
            <person name="Joshi T."/>
            <person name="Libault M."/>
            <person name="Sethuraman A."/>
            <person name="Zhang X."/>
            <person name="Shinozaki K."/>
            <person name="Nguyen H."/>
            <person name="Wing R."/>
            <person name="Cregan P."/>
            <person name="Specht J."/>
            <person name="Grimwood J."/>
            <person name="Rokhsar D."/>
            <person name="Stacey G."/>
            <person name="Shoemaker R."/>
            <person name="Jackson S."/>
        </authorList>
    </citation>
    <scope>NUCLEOTIDE SEQUENCE</scope>
    <source>
        <tissue evidence="5">Callus</tissue>
    </source>
</reference>
<reference evidence="6" key="2">
    <citation type="submission" date="2018-02" db="UniProtKB">
        <authorList>
            <consortium name="EnsemblPlants"/>
        </authorList>
    </citation>
    <scope>IDENTIFICATION</scope>
    <source>
        <strain evidence="6">Williams 82</strain>
    </source>
</reference>
<dbReference type="Gramene" id="KRH43487">
    <property type="protein sequence ID" value="KRH43487"/>
    <property type="gene ID" value="GLYMA_08G152900"/>
</dbReference>
<dbReference type="InterPro" id="IPR046849">
    <property type="entry name" value="E2_motif"/>
</dbReference>
<dbReference type="FunFam" id="1.25.40.10:FF:003684">
    <property type="entry name" value="Uncharacterized protein"/>
    <property type="match status" value="1"/>
</dbReference>
<dbReference type="PROSITE" id="PS51375">
    <property type="entry name" value="PPR"/>
    <property type="match status" value="1"/>
</dbReference>
<accession>K7L6W2</accession>
<dbReference type="Proteomes" id="UP000008827">
    <property type="component" value="Chromosome 8"/>
</dbReference>
<keyword evidence="2" id="KW-0677">Repeat</keyword>
<feature type="repeat" description="PPR" evidence="3">
    <location>
        <begin position="20"/>
        <end position="54"/>
    </location>
</feature>
<feature type="domain" description="DYW" evidence="4">
    <location>
        <begin position="175"/>
        <end position="267"/>
    </location>
</feature>
<evidence type="ECO:0000313" key="7">
    <source>
        <dbReference type="Proteomes" id="UP000008827"/>
    </source>
</evidence>
<dbReference type="InterPro" id="IPR046960">
    <property type="entry name" value="PPR_At4g14850-like_plant"/>
</dbReference>
<dbReference type="ExpressionAtlas" id="K7L6W2">
    <property type="expression patterns" value="baseline and differential"/>
</dbReference>
<evidence type="ECO:0000313" key="6">
    <source>
        <dbReference type="EnsemblPlants" id="KRH43487"/>
    </source>
</evidence>
<dbReference type="Pfam" id="PF14432">
    <property type="entry name" value="DYW_deaminase"/>
    <property type="match status" value="1"/>
</dbReference>
<dbReference type="GO" id="GO:0003723">
    <property type="term" value="F:RNA binding"/>
    <property type="evidence" value="ECO:0007669"/>
    <property type="project" value="InterPro"/>
</dbReference>
<dbReference type="EnsemblPlants" id="KRH43487">
    <property type="protein sequence ID" value="KRH43487"/>
    <property type="gene ID" value="GLYMA_08G152900"/>
</dbReference>
<dbReference type="eggNOG" id="KOG4197">
    <property type="taxonomic scope" value="Eukaryota"/>
</dbReference>
<name>K7L6W2_SOYBN</name>
<evidence type="ECO:0000256" key="2">
    <source>
        <dbReference type="ARBA" id="ARBA00022737"/>
    </source>
</evidence>
<gene>
    <name evidence="6" type="primary">LOC100817432</name>
    <name evidence="5" type="ORF">GLYMA_08G152900</name>
</gene>
<dbReference type="PANTHER" id="PTHR47926">
    <property type="entry name" value="PENTATRICOPEPTIDE REPEAT-CONTAINING PROTEIN"/>
    <property type="match status" value="1"/>
</dbReference>
<dbReference type="NCBIfam" id="TIGR00756">
    <property type="entry name" value="PPR"/>
    <property type="match status" value="1"/>
</dbReference>
<dbReference type="PaxDb" id="3847-GLYMA08G16240.2"/>
<sequence>MGPSASPSLVERQKEIGKPDKVALTAMLAGYAMHGQGKEAIEFFQRTVLEGMKPDHVTFALLSACSHSGLVKEGKVYRNINLGKEAAENLIALNPSDPRNYIMLSNIYSAAGLWSDASKVRALMKTKVYTRNARCSFIAHGKKICCFVVDDYSHPDSDKIHKKLEEIMRKIQEVGFVSETESILHDVDEEVKTDMINKHSEKIALAFGLLVSNADMPLVIIKNLQISQDCLNTAKFVSLIEKCTITIRDSKRFHHFSDASCSCGDYW</sequence>
<keyword evidence="7" id="KW-1185">Reference proteome</keyword>
<dbReference type="Pfam" id="PF01535">
    <property type="entry name" value="PPR"/>
    <property type="match status" value="1"/>
</dbReference>
<dbReference type="EMBL" id="CM000841">
    <property type="protein sequence ID" value="KRH43487.1"/>
    <property type="molecule type" value="Genomic_DNA"/>
</dbReference>
<dbReference type="Gene3D" id="1.25.40.10">
    <property type="entry name" value="Tetratricopeptide repeat domain"/>
    <property type="match status" value="1"/>
</dbReference>
<evidence type="ECO:0000313" key="5">
    <source>
        <dbReference type="EMBL" id="KRH43487.1"/>
    </source>
</evidence>
<dbReference type="OMA" id="CEAHEVI"/>
<dbReference type="InterPro" id="IPR046848">
    <property type="entry name" value="E_motif"/>
</dbReference>
<dbReference type="GO" id="GO:0008270">
    <property type="term" value="F:zinc ion binding"/>
    <property type="evidence" value="ECO:0007669"/>
    <property type="project" value="InterPro"/>
</dbReference>
<dbReference type="InterPro" id="IPR011990">
    <property type="entry name" value="TPR-like_helical_dom_sf"/>
</dbReference>
<evidence type="ECO:0000256" key="1">
    <source>
        <dbReference type="ARBA" id="ARBA00006643"/>
    </source>
</evidence>
<dbReference type="Pfam" id="PF20431">
    <property type="entry name" value="E_motif"/>
    <property type="match status" value="1"/>
</dbReference>
<dbReference type="InterPro" id="IPR002885">
    <property type="entry name" value="PPR_rpt"/>
</dbReference>
<organism evidence="6">
    <name type="scientific">Glycine max</name>
    <name type="common">Soybean</name>
    <name type="synonym">Glycine hispida</name>
    <dbReference type="NCBI Taxonomy" id="3847"/>
    <lineage>
        <taxon>Eukaryota</taxon>
        <taxon>Viridiplantae</taxon>
        <taxon>Streptophyta</taxon>
        <taxon>Embryophyta</taxon>
        <taxon>Tracheophyta</taxon>
        <taxon>Spermatophyta</taxon>
        <taxon>Magnoliopsida</taxon>
        <taxon>eudicotyledons</taxon>
        <taxon>Gunneridae</taxon>
        <taxon>Pentapetalae</taxon>
        <taxon>rosids</taxon>
        <taxon>fabids</taxon>
        <taxon>Fabales</taxon>
        <taxon>Fabaceae</taxon>
        <taxon>Papilionoideae</taxon>
        <taxon>50 kb inversion clade</taxon>
        <taxon>NPAAA clade</taxon>
        <taxon>indigoferoid/millettioid clade</taxon>
        <taxon>Phaseoleae</taxon>
        <taxon>Glycine</taxon>
        <taxon>Glycine subgen. Soja</taxon>
    </lineage>
</organism>
<reference evidence="5 6" key="1">
    <citation type="journal article" date="2010" name="Nature">
        <title>Genome sequence of the palaeopolyploid soybean.</title>
        <authorList>
            <person name="Schmutz J."/>
            <person name="Cannon S.B."/>
            <person name="Schlueter J."/>
            <person name="Ma J."/>
            <person name="Mitros T."/>
            <person name="Nelson W."/>
            <person name="Hyten D.L."/>
            <person name="Song Q."/>
            <person name="Thelen J.J."/>
            <person name="Cheng J."/>
            <person name="Xu D."/>
            <person name="Hellsten U."/>
            <person name="May G.D."/>
            <person name="Yu Y."/>
            <person name="Sakurai T."/>
            <person name="Umezawa T."/>
            <person name="Bhattacharyya M.K."/>
            <person name="Sandhu D."/>
            <person name="Valliyodan B."/>
            <person name="Lindquist E."/>
            <person name="Peto M."/>
            <person name="Grant D."/>
            <person name="Shu S."/>
            <person name="Goodstein D."/>
            <person name="Barry K."/>
            <person name="Futrell-Griggs M."/>
            <person name="Abernathy B."/>
            <person name="Du J."/>
            <person name="Tian Z."/>
            <person name="Zhu L."/>
            <person name="Gill N."/>
            <person name="Joshi T."/>
            <person name="Libault M."/>
            <person name="Sethuraman A."/>
            <person name="Zhang X.-C."/>
            <person name="Shinozaki K."/>
            <person name="Nguyen H.T."/>
            <person name="Wing R.A."/>
            <person name="Cregan P."/>
            <person name="Specht J."/>
            <person name="Grimwood J."/>
            <person name="Rokhsar D."/>
            <person name="Stacey G."/>
            <person name="Shoemaker R.C."/>
            <person name="Jackson S.A."/>
        </authorList>
    </citation>
    <scope>NUCLEOTIDE SEQUENCE [LARGE SCALE GENOMIC DNA]</scope>
    <source>
        <strain evidence="6">cv. Williams 82</strain>
        <tissue evidence="5">Callus</tissue>
    </source>
</reference>
<dbReference type="GO" id="GO:0009451">
    <property type="term" value="P:RNA modification"/>
    <property type="evidence" value="ECO:0007669"/>
    <property type="project" value="InterPro"/>
</dbReference>
<protein>
    <recommendedName>
        <fullName evidence="4">DYW domain-containing protein</fullName>
    </recommendedName>
</protein>
<dbReference type="PANTHER" id="PTHR47926:SF533">
    <property type="entry name" value="DYW DOMAIN-CONTAINING PROTEIN"/>
    <property type="match status" value="1"/>
</dbReference>
<dbReference type="SMR" id="K7L6W2"/>
<evidence type="ECO:0000259" key="4">
    <source>
        <dbReference type="Pfam" id="PF14432"/>
    </source>
</evidence>
<evidence type="ECO:0000256" key="3">
    <source>
        <dbReference type="PROSITE-ProRule" id="PRU00708"/>
    </source>
</evidence>
<dbReference type="Pfam" id="PF20430">
    <property type="entry name" value="Eplus_motif"/>
    <property type="match status" value="1"/>
</dbReference>
<dbReference type="AlphaFoldDB" id="K7L6W2"/>
<proteinExistence type="inferred from homology"/>